<dbReference type="Proteomes" id="UP000032352">
    <property type="component" value="Chromosome pTvir"/>
</dbReference>
<organism evidence="1 2">
    <name type="scientific">Thalassomonas viridans</name>
    <dbReference type="NCBI Taxonomy" id="137584"/>
    <lineage>
        <taxon>Bacteria</taxon>
        <taxon>Pseudomonadati</taxon>
        <taxon>Pseudomonadota</taxon>
        <taxon>Gammaproteobacteria</taxon>
        <taxon>Alteromonadales</taxon>
        <taxon>Colwelliaceae</taxon>
        <taxon>Thalassomonas</taxon>
    </lineage>
</organism>
<evidence type="ECO:0000313" key="1">
    <source>
        <dbReference type="EMBL" id="WDE08522.1"/>
    </source>
</evidence>
<sequence>MNEPEQEQIDYWLNESHESIHRKQKLADEGYYRKKNISIQGIYTAVAIDYADLGRARCLNKEPLSSVRHEFNTAAKCIKKSFRMAYDRDDPDYVGDKLPPEKATRARWGYVSWSDVDELNGIYGFNFSLVAANFDTAQKLATLFQDRKNGKKMEPCINRYAHALKHAILLEKTQGQSLLELTLESFATKPPKQGYKANYFNLSKTLSGILTGNELLFNQGLEQVLTFYKKVRIPGDNLWDTDYEFICDDAVALANLGLSYNLMVTVEHELLPKRLLLDPSNEAQ</sequence>
<accession>A0AAE9ZD47</accession>
<dbReference type="RefSeq" id="WP_044839069.1">
    <property type="nucleotide sequence ID" value="NZ_CP059734.1"/>
</dbReference>
<keyword evidence="2" id="KW-1185">Reference proteome</keyword>
<proteinExistence type="predicted"/>
<dbReference type="KEGG" id="tvd:SG34_031870"/>
<protein>
    <submittedName>
        <fullName evidence="1">Uncharacterized protein</fullName>
    </submittedName>
</protein>
<gene>
    <name evidence="1" type="ORF">SG34_031870</name>
</gene>
<reference evidence="1 2" key="2">
    <citation type="journal article" date="2022" name="Mar. Drugs">
        <title>Bioassay-Guided Fractionation Leads to the Detection of Cholic Acid Generated by the Rare Thalassomonas sp.</title>
        <authorList>
            <person name="Pheiffer F."/>
            <person name="Schneider Y.K."/>
            <person name="Hansen E.H."/>
            <person name="Andersen J.H."/>
            <person name="Isaksson J."/>
            <person name="Busche T."/>
            <person name="R C."/>
            <person name="Kalinowski J."/>
            <person name="Zyl L.V."/>
            <person name="Trindade M."/>
        </authorList>
    </citation>
    <scope>NUCLEOTIDE SEQUENCE [LARGE SCALE GENOMIC DNA]</scope>
    <source>
        <strain evidence="1 2">XOM25</strain>
    </source>
</reference>
<dbReference type="AlphaFoldDB" id="A0AAE9ZD47"/>
<name>A0AAE9ZD47_9GAMM</name>
<reference evidence="1 2" key="1">
    <citation type="journal article" date="2015" name="Genome Announc.">
        <title>Draft Genome Sequences of Marine Isolates of Thalassomonas viridans and Thalassomonas actiniarum.</title>
        <authorList>
            <person name="Olonade I."/>
            <person name="van Zyl L.J."/>
            <person name="Trindade M."/>
        </authorList>
    </citation>
    <scope>NUCLEOTIDE SEQUENCE [LARGE SCALE GENOMIC DNA]</scope>
    <source>
        <strain evidence="1 2">XOM25</strain>
    </source>
</reference>
<dbReference type="EMBL" id="CP059734">
    <property type="protein sequence ID" value="WDE08522.1"/>
    <property type="molecule type" value="Genomic_DNA"/>
</dbReference>
<evidence type="ECO:0000313" key="2">
    <source>
        <dbReference type="Proteomes" id="UP000032352"/>
    </source>
</evidence>